<feature type="transmembrane region" description="Helical" evidence="6">
    <location>
        <begin position="79"/>
        <end position="101"/>
    </location>
</feature>
<dbReference type="NCBIfam" id="TIGR01593">
    <property type="entry name" value="holin_tox_secr"/>
    <property type="match status" value="1"/>
</dbReference>
<evidence type="ECO:0000256" key="1">
    <source>
        <dbReference type="ARBA" id="ARBA00004141"/>
    </source>
</evidence>
<proteinExistence type="inferred from homology"/>
<keyword evidence="2 6" id="KW-0812">Transmembrane</keyword>
<name>A0A7U3YD43_GEOS0</name>
<dbReference type="Pfam" id="PF05105">
    <property type="entry name" value="Phage_holin_4_1"/>
    <property type="match status" value="1"/>
</dbReference>
<comment type="similarity">
    <text evidence="5">Belongs to the bacteriophage holin family. Cp-1 holin subfamily.</text>
</comment>
<evidence type="ECO:0000256" key="3">
    <source>
        <dbReference type="ARBA" id="ARBA00022989"/>
    </source>
</evidence>
<organism evidence="7">
    <name type="scientific">Geobacillus sp. (strain Y4.1MC1)</name>
    <dbReference type="NCBI Taxonomy" id="581103"/>
    <lineage>
        <taxon>Bacteria</taxon>
        <taxon>Bacillati</taxon>
        <taxon>Bacillota</taxon>
        <taxon>Bacilli</taxon>
        <taxon>Bacillales</taxon>
        <taxon>Anoxybacillaceae</taxon>
        <taxon>Geobacillus</taxon>
    </lineage>
</organism>
<reference evidence="7" key="1">
    <citation type="submission" date="2010-10" db="EMBL/GenBank/DDBJ databases">
        <title>Complete sequence of chromosome of Geobacillus sp. Y4.1MC1.</title>
        <authorList>
            <consortium name="US DOE Joint Genome Institute"/>
            <person name="Lucas S."/>
            <person name="Copeland A."/>
            <person name="Lapidus A."/>
            <person name="Cheng J.-F."/>
            <person name="Bruce D."/>
            <person name="Goodwin L."/>
            <person name="Pitluck S."/>
            <person name="Chertkov O."/>
            <person name="Zhang X."/>
            <person name="Detter J.C."/>
            <person name="Han C."/>
            <person name="Tapia R."/>
            <person name="Land M."/>
            <person name="Hauser L."/>
            <person name="Jeffries C."/>
            <person name="Kyrpides N."/>
            <person name="Ivanova N."/>
            <person name="Ovchinnikova G."/>
            <person name="Brumm P."/>
            <person name="Mead D."/>
            <person name="Woyke T."/>
        </authorList>
    </citation>
    <scope>NUCLEOTIDE SEQUENCE [LARGE SCALE GENOMIC DNA]</scope>
    <source>
        <strain evidence="7">Y4.1MC1</strain>
    </source>
</reference>
<dbReference type="KEGG" id="gmc:GY4MC1_0645"/>
<keyword evidence="3 6" id="KW-1133">Transmembrane helix</keyword>
<dbReference type="InterPro" id="IPR006480">
    <property type="entry name" value="Phage_holin_4_1"/>
</dbReference>
<accession>A0A7U3YD43</accession>
<gene>
    <name evidence="7" type="ORF">GY4MC1_0645</name>
</gene>
<sequence>MPFYRKRGFLTMMERFEIVYKAGAAAIGAVVGFLFGGWSILLGILLAFAIIDYVTGFLASAVEGKLSSRVGFRGIMKKLMIFVMVAVGHLVDTAIGTNHMFRDATIFFYCANELVSILENAGRIGVPVPEKLQSAIEILKGKEKKTKEETR</sequence>
<keyword evidence="4 6" id="KW-0472">Membrane</keyword>
<evidence type="ECO:0000313" key="7">
    <source>
        <dbReference type="EMBL" id="ADP73473.1"/>
    </source>
</evidence>
<dbReference type="AlphaFoldDB" id="A0A7U3YD43"/>
<evidence type="ECO:0000256" key="5">
    <source>
        <dbReference type="ARBA" id="ARBA00023600"/>
    </source>
</evidence>
<dbReference type="GO" id="GO:0016020">
    <property type="term" value="C:membrane"/>
    <property type="evidence" value="ECO:0007669"/>
    <property type="project" value="UniProtKB-SubCell"/>
</dbReference>
<evidence type="ECO:0000256" key="6">
    <source>
        <dbReference type="SAM" id="Phobius"/>
    </source>
</evidence>
<protein>
    <submittedName>
        <fullName evidence="7">Toxin secretion/phage lysis holin</fullName>
    </submittedName>
</protein>
<evidence type="ECO:0000256" key="4">
    <source>
        <dbReference type="ARBA" id="ARBA00023136"/>
    </source>
</evidence>
<comment type="subcellular location">
    <subcellularLocation>
        <location evidence="1">Membrane</location>
        <topology evidence="1">Multi-pass membrane protein</topology>
    </subcellularLocation>
</comment>
<dbReference type="EMBL" id="CP002293">
    <property type="protein sequence ID" value="ADP73473.1"/>
    <property type="molecule type" value="Genomic_DNA"/>
</dbReference>
<evidence type="ECO:0000256" key="2">
    <source>
        <dbReference type="ARBA" id="ARBA00022692"/>
    </source>
</evidence>